<dbReference type="PANTHER" id="PTHR40465:SF1">
    <property type="entry name" value="DUF6534 DOMAIN-CONTAINING PROTEIN"/>
    <property type="match status" value="1"/>
</dbReference>
<comment type="caution">
    <text evidence="4">The sequence shown here is derived from an EMBL/GenBank/DDBJ whole genome shotgun (WGS) entry which is preliminary data.</text>
</comment>
<gene>
    <name evidence="4" type="ORF">V5O48_000772</name>
</gene>
<dbReference type="PANTHER" id="PTHR40465">
    <property type="entry name" value="CHROMOSOME 1, WHOLE GENOME SHOTGUN SEQUENCE"/>
    <property type="match status" value="1"/>
</dbReference>
<organism evidence="4 5">
    <name type="scientific">Marasmius crinis-equi</name>
    <dbReference type="NCBI Taxonomy" id="585013"/>
    <lineage>
        <taxon>Eukaryota</taxon>
        <taxon>Fungi</taxon>
        <taxon>Dikarya</taxon>
        <taxon>Basidiomycota</taxon>
        <taxon>Agaricomycotina</taxon>
        <taxon>Agaricomycetes</taxon>
        <taxon>Agaricomycetidae</taxon>
        <taxon>Agaricales</taxon>
        <taxon>Marasmiineae</taxon>
        <taxon>Marasmiaceae</taxon>
        <taxon>Marasmius</taxon>
    </lineage>
</organism>
<feature type="transmembrane region" description="Helical" evidence="2">
    <location>
        <begin position="167"/>
        <end position="186"/>
    </location>
</feature>
<feature type="compositionally biased region" description="Polar residues" evidence="1">
    <location>
        <begin position="322"/>
        <end position="332"/>
    </location>
</feature>
<evidence type="ECO:0000256" key="2">
    <source>
        <dbReference type="SAM" id="Phobius"/>
    </source>
</evidence>
<protein>
    <recommendedName>
        <fullName evidence="3">DUF6534 domain-containing protein</fullName>
    </recommendedName>
</protein>
<name>A0ABR3G0C0_9AGAR</name>
<reference evidence="4 5" key="1">
    <citation type="submission" date="2024-02" db="EMBL/GenBank/DDBJ databases">
        <title>A draft genome for the cacao thread blight pathogen Marasmius crinis-equi.</title>
        <authorList>
            <person name="Cohen S.P."/>
            <person name="Baruah I.K."/>
            <person name="Amoako-Attah I."/>
            <person name="Bukari Y."/>
            <person name="Meinhardt L.W."/>
            <person name="Bailey B.A."/>
        </authorList>
    </citation>
    <scope>NUCLEOTIDE SEQUENCE [LARGE SCALE GENOMIC DNA]</scope>
    <source>
        <strain evidence="4 5">GH-76</strain>
    </source>
</reference>
<feature type="transmembrane region" description="Helical" evidence="2">
    <location>
        <begin position="124"/>
        <end position="147"/>
    </location>
</feature>
<evidence type="ECO:0000259" key="3">
    <source>
        <dbReference type="Pfam" id="PF20152"/>
    </source>
</evidence>
<keyword evidence="5" id="KW-1185">Reference proteome</keyword>
<dbReference type="InterPro" id="IPR045339">
    <property type="entry name" value="DUF6534"/>
</dbReference>
<keyword evidence="2" id="KW-1133">Transmembrane helix</keyword>
<feature type="transmembrane region" description="Helical" evidence="2">
    <location>
        <begin position="20"/>
        <end position="39"/>
    </location>
</feature>
<dbReference type="Proteomes" id="UP001465976">
    <property type="component" value="Unassembled WGS sequence"/>
</dbReference>
<feature type="transmembrane region" description="Helical" evidence="2">
    <location>
        <begin position="192"/>
        <end position="212"/>
    </location>
</feature>
<dbReference type="EMBL" id="JBAHYK010000013">
    <property type="protein sequence ID" value="KAL0581289.1"/>
    <property type="molecule type" value="Genomic_DNA"/>
</dbReference>
<evidence type="ECO:0000313" key="4">
    <source>
        <dbReference type="EMBL" id="KAL0581289.1"/>
    </source>
</evidence>
<evidence type="ECO:0000256" key="1">
    <source>
        <dbReference type="SAM" id="MobiDB-lite"/>
    </source>
</evidence>
<feature type="transmembrane region" description="Helical" evidence="2">
    <location>
        <begin position="51"/>
        <end position="77"/>
    </location>
</feature>
<proteinExistence type="predicted"/>
<sequence>MSIAIADFSISFMERTMGAAYVGVVLAATLYGVYDYLIIHFGNSVQLSRTVWSLLLEVLVNGAIALLVQSFLTLRIWRLSNSNKLLTGVAYLLVLGEFGCITAFGIIGLLRVRTFDDLATLKGLSITVNVLAVASDLYIAVALCFLLHRSKTGYKKSDTMVWKLSTYALNTGLVTSICALASLISITAGPDTFVYILFFFSIGRLYANSLLANLNVRPYVRKIADNINYDSTLFNDIRFATTGGTERTLSRHAAGVSIQIDTIRMQHFEDEVGEGLKDGQDVKSLSERPTHNRSRSKSLSMHLSDVTEEDSSNKSAEESDIALQTPSDTSLPLYTAGAAV</sequence>
<evidence type="ECO:0000313" key="5">
    <source>
        <dbReference type="Proteomes" id="UP001465976"/>
    </source>
</evidence>
<keyword evidence="2" id="KW-0472">Membrane</keyword>
<accession>A0ABR3G0C0</accession>
<feature type="domain" description="DUF6534" evidence="3">
    <location>
        <begin position="132"/>
        <end position="218"/>
    </location>
</feature>
<feature type="region of interest" description="Disordered" evidence="1">
    <location>
        <begin position="276"/>
        <end position="340"/>
    </location>
</feature>
<feature type="compositionally biased region" description="Basic and acidic residues" evidence="1">
    <location>
        <begin position="276"/>
        <end position="290"/>
    </location>
</feature>
<feature type="transmembrane region" description="Helical" evidence="2">
    <location>
        <begin position="89"/>
        <end position="112"/>
    </location>
</feature>
<keyword evidence="2" id="KW-0812">Transmembrane</keyword>
<dbReference type="Pfam" id="PF20152">
    <property type="entry name" value="DUF6534"/>
    <property type="match status" value="1"/>
</dbReference>